<keyword evidence="4 6" id="KW-1133">Transmembrane helix</keyword>
<comment type="subcellular location">
    <subcellularLocation>
        <location evidence="1">Membrane</location>
        <topology evidence="1">Multi-pass membrane protein</topology>
    </subcellularLocation>
</comment>
<feature type="transmembrane region" description="Helical" evidence="6">
    <location>
        <begin position="408"/>
        <end position="429"/>
    </location>
</feature>
<dbReference type="GO" id="GO:0022857">
    <property type="term" value="F:transmembrane transporter activity"/>
    <property type="evidence" value="ECO:0007669"/>
    <property type="project" value="InterPro"/>
</dbReference>
<evidence type="ECO:0000256" key="3">
    <source>
        <dbReference type="ARBA" id="ARBA00022692"/>
    </source>
</evidence>
<dbReference type="Pfam" id="PF07690">
    <property type="entry name" value="MFS_1"/>
    <property type="match status" value="1"/>
</dbReference>
<keyword evidence="9" id="KW-1185">Reference proteome</keyword>
<dbReference type="FunFam" id="1.20.1250.20:FF:000018">
    <property type="entry name" value="MFS transporter permease"/>
    <property type="match status" value="1"/>
</dbReference>
<reference evidence="8 9" key="1">
    <citation type="journal article" date="2015" name="Sci. Rep.">
        <title>Chromosome-level genome map provides insights into diverse defense mechanisms in the medicinal fungus Ganoderma sinense.</title>
        <authorList>
            <person name="Zhu Y."/>
            <person name="Xu J."/>
            <person name="Sun C."/>
            <person name="Zhou S."/>
            <person name="Xu H."/>
            <person name="Nelson D.R."/>
            <person name="Qian J."/>
            <person name="Song J."/>
            <person name="Luo H."/>
            <person name="Xiang L."/>
            <person name="Li Y."/>
            <person name="Xu Z."/>
            <person name="Ji A."/>
            <person name="Wang L."/>
            <person name="Lu S."/>
            <person name="Hayward A."/>
            <person name="Sun W."/>
            <person name="Li X."/>
            <person name="Schwartz D.C."/>
            <person name="Wang Y."/>
            <person name="Chen S."/>
        </authorList>
    </citation>
    <scope>NUCLEOTIDE SEQUENCE [LARGE SCALE GENOMIC DNA]</scope>
    <source>
        <strain evidence="8 9">ZZ0214-1</strain>
    </source>
</reference>
<gene>
    <name evidence="8" type="ORF">GSI_14394</name>
</gene>
<feature type="transmembrane region" description="Helical" evidence="6">
    <location>
        <begin position="123"/>
        <end position="142"/>
    </location>
</feature>
<evidence type="ECO:0000256" key="6">
    <source>
        <dbReference type="SAM" id="Phobius"/>
    </source>
</evidence>
<dbReference type="STRING" id="1077348.A0A2G8RNJ9"/>
<dbReference type="PANTHER" id="PTHR43791:SF36">
    <property type="entry name" value="TRANSPORTER, PUTATIVE (AFU_ORTHOLOGUE AFUA_6G08340)-RELATED"/>
    <property type="match status" value="1"/>
</dbReference>
<keyword evidence="2" id="KW-0813">Transport</keyword>
<keyword evidence="3 6" id="KW-0812">Transmembrane</keyword>
<evidence type="ECO:0000256" key="1">
    <source>
        <dbReference type="ARBA" id="ARBA00004141"/>
    </source>
</evidence>
<evidence type="ECO:0000256" key="4">
    <source>
        <dbReference type="ARBA" id="ARBA00022989"/>
    </source>
</evidence>
<dbReference type="FunFam" id="1.20.1250.20:FF:000013">
    <property type="entry name" value="MFS general substrate transporter"/>
    <property type="match status" value="1"/>
</dbReference>
<evidence type="ECO:0000256" key="5">
    <source>
        <dbReference type="ARBA" id="ARBA00023136"/>
    </source>
</evidence>
<dbReference type="InterPro" id="IPR011701">
    <property type="entry name" value="MFS"/>
</dbReference>
<dbReference type="AlphaFoldDB" id="A0A2G8RNJ9"/>
<feature type="transmembrane region" description="Helical" evidence="6">
    <location>
        <begin position="90"/>
        <end position="111"/>
    </location>
</feature>
<dbReference type="PROSITE" id="PS50850">
    <property type="entry name" value="MFS"/>
    <property type="match status" value="1"/>
</dbReference>
<evidence type="ECO:0000256" key="2">
    <source>
        <dbReference type="ARBA" id="ARBA00022448"/>
    </source>
</evidence>
<protein>
    <submittedName>
        <fullName evidence="8">MFS general substrate transporter</fullName>
    </submittedName>
</protein>
<feature type="domain" description="Major facilitator superfamily (MFS) profile" evidence="7">
    <location>
        <begin position="39"/>
        <end position="475"/>
    </location>
</feature>
<dbReference type="Proteomes" id="UP000230002">
    <property type="component" value="Unassembled WGS sequence"/>
</dbReference>
<feature type="transmembrane region" description="Helical" evidence="6">
    <location>
        <begin position="322"/>
        <end position="342"/>
    </location>
</feature>
<accession>A0A2G8RNJ9</accession>
<name>A0A2G8RNJ9_9APHY</name>
<dbReference type="InterPro" id="IPR036259">
    <property type="entry name" value="MFS_trans_sf"/>
</dbReference>
<feature type="transmembrane region" description="Helical" evidence="6">
    <location>
        <begin position="373"/>
        <end position="396"/>
    </location>
</feature>
<feature type="transmembrane region" description="Helical" evidence="6">
    <location>
        <begin position="285"/>
        <end position="310"/>
    </location>
</feature>
<feature type="transmembrane region" description="Helical" evidence="6">
    <location>
        <begin position="148"/>
        <end position="171"/>
    </location>
</feature>
<feature type="transmembrane region" description="Helical" evidence="6">
    <location>
        <begin position="183"/>
        <end position="204"/>
    </location>
</feature>
<organism evidence="8 9">
    <name type="scientific">Ganoderma sinense ZZ0214-1</name>
    <dbReference type="NCBI Taxonomy" id="1077348"/>
    <lineage>
        <taxon>Eukaryota</taxon>
        <taxon>Fungi</taxon>
        <taxon>Dikarya</taxon>
        <taxon>Basidiomycota</taxon>
        <taxon>Agaricomycotina</taxon>
        <taxon>Agaricomycetes</taxon>
        <taxon>Polyporales</taxon>
        <taxon>Polyporaceae</taxon>
        <taxon>Ganoderma</taxon>
    </lineage>
</organism>
<dbReference type="Gene3D" id="1.20.1250.20">
    <property type="entry name" value="MFS general substrate transporter like domains"/>
    <property type="match status" value="2"/>
</dbReference>
<dbReference type="EMBL" id="AYKW01000068">
    <property type="protein sequence ID" value="PIL23086.1"/>
    <property type="molecule type" value="Genomic_DNA"/>
</dbReference>
<evidence type="ECO:0000259" key="7">
    <source>
        <dbReference type="PROSITE" id="PS50850"/>
    </source>
</evidence>
<comment type="caution">
    <text evidence="8">The sequence shown here is derived from an EMBL/GenBank/DDBJ whole genome shotgun (WGS) entry which is preliminary data.</text>
</comment>
<dbReference type="PANTHER" id="PTHR43791">
    <property type="entry name" value="PERMEASE-RELATED"/>
    <property type="match status" value="1"/>
</dbReference>
<dbReference type="OrthoDB" id="2962993at2759"/>
<evidence type="ECO:0000313" key="9">
    <source>
        <dbReference type="Proteomes" id="UP000230002"/>
    </source>
</evidence>
<keyword evidence="5 6" id="KW-0472">Membrane</keyword>
<dbReference type="GO" id="GO:0016020">
    <property type="term" value="C:membrane"/>
    <property type="evidence" value="ECO:0007669"/>
    <property type="project" value="UniProtKB-SubCell"/>
</dbReference>
<feature type="transmembrane region" description="Helical" evidence="6">
    <location>
        <begin position="349"/>
        <end position="367"/>
    </location>
</feature>
<evidence type="ECO:0000313" key="8">
    <source>
        <dbReference type="EMBL" id="PIL23086.1"/>
    </source>
</evidence>
<dbReference type="SUPFAM" id="SSF103473">
    <property type="entry name" value="MFS general substrate transporter"/>
    <property type="match status" value="1"/>
</dbReference>
<sequence length="475" mass="50747">MSSFTTPGKLVAGSRSMSIGGPAQSVDPKRVLWKLDSRLLPVACTLYFLCSLDRTNIGTTVYSNPFGPADGDVAIAVTGNAKIAGLVADLHLTGVQFNLCVAILLIPYSLLDVPALKKIGPSRWLPLSMVLWGCIMVSMSFVKNFGGIMTARVFLGAAEAGILPGLTYYLSAWYPKASLAKRIGILYAGSTLASAFGGLLAFAIEKMNGIGRLAGWSWIFLLEGLLTVLVATLLHFCMHDYPENAAFLSKAERDWLLDTIRGDTVGLSRHFKREFVIQALRDPQAYIHAVIFFFTALPALSFPIFLPTIINGLGFSSTNAQLLSIAPNATGCVFTLAVCYLSDRLRARGPFILAGSAVAIVGYAIVLGTKTPAAQYAGTIVVGAGLLPSVACQLAWMGGMFGGEVKRAVAIALIVGCGNLGGVVASFIYRQQDSPRLHLINRSKIAQCEREGITAEKSDAFEELGDGSPLYRYTL</sequence>
<proteinExistence type="predicted"/>
<dbReference type="InterPro" id="IPR020846">
    <property type="entry name" value="MFS_dom"/>
</dbReference>
<feature type="transmembrane region" description="Helical" evidence="6">
    <location>
        <begin position="216"/>
        <end position="237"/>
    </location>
</feature>